<protein>
    <recommendedName>
        <fullName evidence="1">CFAP65-like ninth Ig-like domain-containing protein</fullName>
    </recommendedName>
</protein>
<feature type="domain" description="CFAP65-like ninth Ig-like" evidence="1">
    <location>
        <begin position="59"/>
        <end position="254"/>
    </location>
</feature>
<dbReference type="PANTHER" id="PTHR46127:SF1">
    <property type="entry name" value="CILIA- AND FLAGELLA-ASSOCIATED PROTEIN 65"/>
    <property type="match status" value="1"/>
</dbReference>
<dbReference type="InterPro" id="IPR013783">
    <property type="entry name" value="Ig-like_fold"/>
</dbReference>
<proteinExistence type="predicted"/>
<accession>A0A820JU17</accession>
<feature type="non-terminal residue" evidence="2">
    <location>
        <position position="1"/>
    </location>
</feature>
<dbReference type="EMBL" id="CAJOAY010019744">
    <property type="protein sequence ID" value="CAF4332999.1"/>
    <property type="molecule type" value="Genomic_DNA"/>
</dbReference>
<evidence type="ECO:0000259" key="1">
    <source>
        <dbReference type="Pfam" id="PF24816"/>
    </source>
</evidence>
<dbReference type="Proteomes" id="UP000663881">
    <property type="component" value="Unassembled WGS sequence"/>
</dbReference>
<feature type="non-terminal residue" evidence="2">
    <location>
        <position position="255"/>
    </location>
</feature>
<gene>
    <name evidence="2" type="ORF">OKA104_LOCUS47869</name>
</gene>
<dbReference type="PANTHER" id="PTHR46127">
    <property type="entry name" value="CILIA- AND FLAGELLA-ASSOCIATED PROTEIN 65"/>
    <property type="match status" value="1"/>
</dbReference>
<organism evidence="2 3">
    <name type="scientific">Adineta steineri</name>
    <dbReference type="NCBI Taxonomy" id="433720"/>
    <lineage>
        <taxon>Eukaryota</taxon>
        <taxon>Metazoa</taxon>
        <taxon>Spiralia</taxon>
        <taxon>Gnathifera</taxon>
        <taxon>Rotifera</taxon>
        <taxon>Eurotatoria</taxon>
        <taxon>Bdelloidea</taxon>
        <taxon>Adinetida</taxon>
        <taxon>Adinetidae</taxon>
        <taxon>Adineta</taxon>
    </lineage>
</organism>
<dbReference type="GO" id="GO:0031514">
    <property type="term" value="C:motile cilium"/>
    <property type="evidence" value="ECO:0007669"/>
    <property type="project" value="UniProtKB-SubCell"/>
</dbReference>
<dbReference type="InterPro" id="IPR056344">
    <property type="entry name" value="Ig_CFAP65-like_9th"/>
</dbReference>
<comment type="caution">
    <text evidence="2">The sequence shown here is derived from an EMBL/GenBank/DDBJ whole genome shotgun (WGS) entry which is preliminary data.</text>
</comment>
<dbReference type="AlphaFoldDB" id="A0A820JU17"/>
<sequence length="255" mass="28768">DGQGEIDGKAKVCIPCRIHPFSRSNYQIDFYYDLLDDYNQPLSNHTNHLCTLNVHGVYPHLAFTDILGSQQAASLSKGLLSQAFNLTKINALLAKEPTAEELTYAINSHSDDKPLSLKKTKIENEQSPVPSLEQPEAITFNFNAAPINSLPSEVHLLLENCSDLDTTWSFLFPKDLQCELEYWSRTGDFTEDELNNMKLKDNKIFDINPRKGFLKKGDNVTITISYKHIFPGQHTLPAIFKVGRSRKVMLNLVGI</sequence>
<evidence type="ECO:0000313" key="2">
    <source>
        <dbReference type="EMBL" id="CAF4332999.1"/>
    </source>
</evidence>
<name>A0A820JU17_9BILA</name>
<dbReference type="InterPro" id="IPR052614">
    <property type="entry name" value="CFAP65"/>
</dbReference>
<dbReference type="Gene3D" id="2.60.40.10">
    <property type="entry name" value="Immunoglobulins"/>
    <property type="match status" value="1"/>
</dbReference>
<dbReference type="GO" id="GO:0005737">
    <property type="term" value="C:cytoplasm"/>
    <property type="evidence" value="ECO:0007669"/>
    <property type="project" value="UniProtKB-SubCell"/>
</dbReference>
<evidence type="ECO:0000313" key="3">
    <source>
        <dbReference type="Proteomes" id="UP000663881"/>
    </source>
</evidence>
<reference evidence="2" key="1">
    <citation type="submission" date="2021-02" db="EMBL/GenBank/DDBJ databases">
        <authorList>
            <person name="Nowell W R."/>
        </authorList>
    </citation>
    <scope>NUCLEOTIDE SEQUENCE</scope>
</reference>
<dbReference type="Pfam" id="PF24816">
    <property type="entry name" value="Ig_CFAP65__9th"/>
    <property type="match status" value="1"/>
</dbReference>